<protein>
    <submittedName>
        <fullName evidence="3">Putative peptidoglycan binding domain protein</fullName>
    </submittedName>
</protein>
<dbReference type="SUPFAM" id="SSF47090">
    <property type="entry name" value="PGBD-like"/>
    <property type="match status" value="2"/>
</dbReference>
<dbReference type="GeneID" id="93298993"/>
<feature type="domain" description="Peptidase C51" evidence="2">
    <location>
        <begin position="180"/>
        <end position="272"/>
    </location>
</feature>
<dbReference type="InterPro" id="IPR002477">
    <property type="entry name" value="Peptidoglycan-bd-like"/>
</dbReference>
<dbReference type="Pfam" id="PF01471">
    <property type="entry name" value="PG_binding_1"/>
    <property type="match status" value="2"/>
</dbReference>
<accession>A0A1E3AVE2</accession>
<dbReference type="EMBL" id="MCGI01000001">
    <property type="protein sequence ID" value="ODM12693.1"/>
    <property type="molecule type" value="Genomic_DNA"/>
</dbReference>
<dbReference type="Proteomes" id="UP000095003">
    <property type="component" value="Unassembled WGS sequence"/>
</dbReference>
<dbReference type="Pfam" id="PF05257">
    <property type="entry name" value="CHAP"/>
    <property type="match status" value="1"/>
</dbReference>
<evidence type="ECO:0000259" key="2">
    <source>
        <dbReference type="Pfam" id="PF05257"/>
    </source>
</evidence>
<dbReference type="InterPro" id="IPR036366">
    <property type="entry name" value="PGBDSf"/>
</dbReference>
<evidence type="ECO:0000313" key="3">
    <source>
        <dbReference type="EMBL" id="ODM12693.1"/>
    </source>
</evidence>
<organism evidence="3 4">
    <name type="scientific">Eisenbergiella tayi</name>
    <dbReference type="NCBI Taxonomy" id="1432052"/>
    <lineage>
        <taxon>Bacteria</taxon>
        <taxon>Bacillati</taxon>
        <taxon>Bacillota</taxon>
        <taxon>Clostridia</taxon>
        <taxon>Lachnospirales</taxon>
        <taxon>Lachnospiraceae</taxon>
        <taxon>Eisenbergiella</taxon>
    </lineage>
</organism>
<comment type="caution">
    <text evidence="3">The sequence shown here is derived from an EMBL/GenBank/DDBJ whole genome shotgun (WGS) entry which is preliminary data.</text>
</comment>
<gene>
    <name evidence="3" type="ORF">BEH84_00408</name>
</gene>
<dbReference type="AlphaFoldDB" id="A0A1E3AVE2"/>
<reference evidence="3 4" key="1">
    <citation type="submission" date="2016-07" db="EMBL/GenBank/DDBJ databases">
        <title>Characterization of isolates of Eisenbergiella tayi derived from blood cultures, using whole genome sequencing.</title>
        <authorList>
            <person name="Burdz T."/>
            <person name="Wiebe D."/>
            <person name="Huynh C."/>
            <person name="Bernard K."/>
        </authorList>
    </citation>
    <scope>NUCLEOTIDE SEQUENCE [LARGE SCALE GENOMIC DNA]</scope>
    <source>
        <strain evidence="3 4">NML 120489</strain>
    </source>
</reference>
<feature type="domain" description="Peptidoglycan binding-like" evidence="1">
    <location>
        <begin position="66"/>
        <end position="120"/>
    </location>
</feature>
<evidence type="ECO:0000313" key="4">
    <source>
        <dbReference type="Proteomes" id="UP000095003"/>
    </source>
</evidence>
<dbReference type="InterPro" id="IPR036365">
    <property type="entry name" value="PGBD-like_sf"/>
</dbReference>
<dbReference type="RefSeq" id="WP_009255895.1">
    <property type="nucleotide sequence ID" value="NZ_JBKXXQ010000034.1"/>
</dbReference>
<dbReference type="Gene3D" id="1.10.101.10">
    <property type="entry name" value="PGBD-like superfamily/PGBD"/>
    <property type="match status" value="2"/>
</dbReference>
<evidence type="ECO:0000259" key="1">
    <source>
        <dbReference type="Pfam" id="PF01471"/>
    </source>
</evidence>
<name>A0A1E3AVE2_9FIRM</name>
<dbReference type="InterPro" id="IPR007921">
    <property type="entry name" value="CHAP_dom"/>
</dbReference>
<feature type="domain" description="Peptidoglycan binding-like" evidence="1">
    <location>
        <begin position="8"/>
        <end position="64"/>
    </location>
</feature>
<sequence>MLLIQGTTGTNVKYLQYGLKIKCFNPKRTDGVFDANTTSALKRYQTFKRLTADGKADELTWATLKEDIKLIQASLQAKGYYTGNIDGIAGNKTYNSLIHFQLDNGLASDGMAGNATLGKLYDMSGTKIIPNFSSDGVLKEMVENMVCVALAEEFADRFEGLSETDRGKENYNKYLKWYPYQQGSPWCACFVSWCAYKAGILDIEGQARVVPRSVSVAAYCDYYIKNSRIGYPGKYIPKRGDVFILKKSGASHVGIVTGYDISVQKYSTIEGNTERDTVAQKLRSINSSTLYGFGINTDGGDI</sequence>
<proteinExistence type="predicted"/>